<proteinExistence type="predicted"/>
<evidence type="ECO:0000259" key="1">
    <source>
        <dbReference type="Pfam" id="PF23247"/>
    </source>
</evidence>
<dbReference type="PANTHER" id="PTHR47186:SF41">
    <property type="entry name" value="OS12G0131701 PROTEIN"/>
    <property type="match status" value="1"/>
</dbReference>
<name>B9EWP7_ORYSJ</name>
<accession>B9EWP7</accession>
<dbReference type="InterPro" id="IPR057135">
    <property type="entry name" value="At4g27190-like_LRR"/>
</dbReference>
<dbReference type="InterPro" id="IPR032675">
    <property type="entry name" value="LRR_dom_sf"/>
</dbReference>
<dbReference type="Pfam" id="PF23247">
    <property type="entry name" value="LRR_RPS2"/>
    <property type="match status" value="1"/>
</dbReference>
<dbReference type="Proteomes" id="UP000007752">
    <property type="component" value="Chromosome 1"/>
</dbReference>
<dbReference type="SUPFAM" id="SSF52058">
    <property type="entry name" value="L domain-like"/>
    <property type="match status" value="1"/>
</dbReference>
<feature type="domain" description="Disease resistance protein At4g27190-like leucine-rich repeats" evidence="1">
    <location>
        <begin position="362"/>
        <end position="459"/>
    </location>
</feature>
<protein>
    <submittedName>
        <fullName evidence="3">Uncharacterized protein</fullName>
    </submittedName>
</protein>
<dbReference type="Pfam" id="PF25019">
    <property type="entry name" value="LRR_R13L1-DRL21"/>
    <property type="match status" value="1"/>
</dbReference>
<organism evidence="3">
    <name type="scientific">Oryza sativa subsp. japonica</name>
    <name type="common">Rice</name>
    <dbReference type="NCBI Taxonomy" id="39947"/>
    <lineage>
        <taxon>Eukaryota</taxon>
        <taxon>Viridiplantae</taxon>
        <taxon>Streptophyta</taxon>
        <taxon>Embryophyta</taxon>
        <taxon>Tracheophyta</taxon>
        <taxon>Spermatophyta</taxon>
        <taxon>Magnoliopsida</taxon>
        <taxon>Liliopsida</taxon>
        <taxon>Poales</taxon>
        <taxon>Poaceae</taxon>
        <taxon>BOP clade</taxon>
        <taxon>Oryzoideae</taxon>
        <taxon>Oryzeae</taxon>
        <taxon>Oryzinae</taxon>
        <taxon>Oryza</taxon>
        <taxon>Oryza sativa</taxon>
    </lineage>
</organism>
<dbReference type="EMBL" id="CM000138">
    <property type="protein sequence ID" value="EEE54553.1"/>
    <property type="molecule type" value="Genomic_DNA"/>
</dbReference>
<dbReference type="InterPro" id="IPR056789">
    <property type="entry name" value="LRR_R13L1-DRL21"/>
</dbReference>
<dbReference type="AlphaFoldDB" id="B9EWP7"/>
<evidence type="ECO:0000259" key="2">
    <source>
        <dbReference type="Pfam" id="PF25019"/>
    </source>
</evidence>
<sequence>MERLPEEISILYNLQTLDLSDCCSLRCLPKNMKYMTSLRHLYTQGCTDLECMPPELRKVTALQTLTYFVVGNSSDCSNVGEIHDLNLGGELELGKLENANEEQAIAANIKEKVDLTHLCFKWSNDIEKDPEHYQNVLGALRPHAKLQLLKVQSFKGTNFPTWMTDVCTFMNLTEIHLVDCPLCKEIPKFWKLPALEVLHLTGLNKLQSLCSGASDVIMCSAFQKLKKLKLQHLKSLKRWGTMEGKLGDEAIFPVLEDIHIKNCPELTVIPEAPKIGTLKLEENKPHLSLLVVGSRYMSLLSKMELSIDDIEAALIPDQSSVETLDDKDIWNSEASVTEMKLDGCNMFFPTTPSKPTVGLWKWCKYLQKLEIKSCDVLIHWPQREFQSLESLNELTVESCKNLKGIMPVDGEPIQGIGQLLPRLKFLGIRNCQELTEIFNLPWSLKTIDIYRCPRLKSIYGKQEDSESGSAHAEQLTTLLSKRMPDPSSSAAAAATEHLLPCLEHLNIGHCDSFTKVPDLPPSLQILHMYNCPNVRFLSGKLDALDSLYISDCKNLRSLGPCLGNLPSLTSLSIYRCKSLVSLPDGPGAYSSLETLEIKYCPAMKSLPGRLQQRLDSLEEKDLSNMRSSDPWEGIHSAFHFSFLRAVDPLCPGGMYRKSGILLNKLFFACCVLLN</sequence>
<gene>
    <name evidence="3" type="ORF">OsJ_01742</name>
</gene>
<reference evidence="3" key="1">
    <citation type="journal article" date="2005" name="PLoS Biol.">
        <title>The genomes of Oryza sativa: a history of duplications.</title>
        <authorList>
            <person name="Yu J."/>
            <person name="Wang J."/>
            <person name="Lin W."/>
            <person name="Li S."/>
            <person name="Li H."/>
            <person name="Zhou J."/>
            <person name="Ni P."/>
            <person name="Dong W."/>
            <person name="Hu S."/>
            <person name="Zeng C."/>
            <person name="Zhang J."/>
            <person name="Zhang Y."/>
            <person name="Li R."/>
            <person name="Xu Z."/>
            <person name="Li S."/>
            <person name="Li X."/>
            <person name="Zheng H."/>
            <person name="Cong L."/>
            <person name="Lin L."/>
            <person name="Yin J."/>
            <person name="Geng J."/>
            <person name="Li G."/>
            <person name="Shi J."/>
            <person name="Liu J."/>
            <person name="Lv H."/>
            <person name="Li J."/>
            <person name="Wang J."/>
            <person name="Deng Y."/>
            <person name="Ran L."/>
            <person name="Shi X."/>
            <person name="Wang X."/>
            <person name="Wu Q."/>
            <person name="Li C."/>
            <person name="Ren X."/>
            <person name="Wang J."/>
            <person name="Wang X."/>
            <person name="Li D."/>
            <person name="Liu D."/>
            <person name="Zhang X."/>
            <person name="Ji Z."/>
            <person name="Zhao W."/>
            <person name="Sun Y."/>
            <person name="Zhang Z."/>
            <person name="Bao J."/>
            <person name="Han Y."/>
            <person name="Dong L."/>
            <person name="Ji J."/>
            <person name="Chen P."/>
            <person name="Wu S."/>
            <person name="Liu J."/>
            <person name="Xiao Y."/>
            <person name="Bu D."/>
            <person name="Tan J."/>
            <person name="Yang L."/>
            <person name="Ye C."/>
            <person name="Zhang J."/>
            <person name="Xu J."/>
            <person name="Zhou Y."/>
            <person name="Yu Y."/>
            <person name="Zhang B."/>
            <person name="Zhuang S."/>
            <person name="Wei H."/>
            <person name="Liu B."/>
            <person name="Lei M."/>
            <person name="Yu H."/>
            <person name="Li Y."/>
            <person name="Xu H."/>
            <person name="Wei S."/>
            <person name="He X."/>
            <person name="Fang L."/>
            <person name="Zhang Z."/>
            <person name="Zhang Y."/>
            <person name="Huang X."/>
            <person name="Su Z."/>
            <person name="Tong W."/>
            <person name="Li J."/>
            <person name="Tong Z."/>
            <person name="Li S."/>
            <person name="Ye J."/>
            <person name="Wang L."/>
            <person name="Fang L."/>
            <person name="Lei T."/>
            <person name="Chen C."/>
            <person name="Chen H."/>
            <person name="Xu Z."/>
            <person name="Li H."/>
            <person name="Huang H."/>
            <person name="Zhang F."/>
            <person name="Xu H."/>
            <person name="Li N."/>
            <person name="Zhao C."/>
            <person name="Li S."/>
            <person name="Dong L."/>
            <person name="Huang Y."/>
            <person name="Li L."/>
            <person name="Xi Y."/>
            <person name="Qi Q."/>
            <person name="Li W."/>
            <person name="Zhang B."/>
            <person name="Hu W."/>
            <person name="Zhang Y."/>
            <person name="Tian X."/>
            <person name="Jiao Y."/>
            <person name="Liang X."/>
            <person name="Jin J."/>
            <person name="Gao L."/>
            <person name="Zheng W."/>
            <person name="Hao B."/>
            <person name="Liu S."/>
            <person name="Wang W."/>
            <person name="Yuan L."/>
            <person name="Cao M."/>
            <person name="McDermott J."/>
            <person name="Samudrala R."/>
            <person name="Wang J."/>
            <person name="Wong G.K."/>
            <person name="Yang H."/>
        </authorList>
    </citation>
    <scope>NUCLEOTIDE SEQUENCE [LARGE SCALE GENOMIC DNA]</scope>
</reference>
<evidence type="ECO:0000313" key="3">
    <source>
        <dbReference type="EMBL" id="EEE54553.1"/>
    </source>
</evidence>
<dbReference type="PANTHER" id="PTHR47186">
    <property type="entry name" value="LEUCINE-RICH REPEAT-CONTAINING PROTEIN 57"/>
    <property type="match status" value="1"/>
</dbReference>
<feature type="domain" description="R13L1/DRL21-like LRR repeat region" evidence="2">
    <location>
        <begin position="80"/>
        <end position="202"/>
    </location>
</feature>
<reference evidence="3" key="2">
    <citation type="submission" date="2008-12" db="EMBL/GenBank/DDBJ databases">
        <title>Improved gene annotation of the rice (Oryza sativa) genomes.</title>
        <authorList>
            <person name="Wang J."/>
            <person name="Li R."/>
            <person name="Fan W."/>
            <person name="Huang Q."/>
            <person name="Zhang J."/>
            <person name="Zhou Y."/>
            <person name="Hu Y."/>
            <person name="Zi S."/>
            <person name="Li J."/>
            <person name="Ni P."/>
            <person name="Zheng H."/>
            <person name="Zhang Y."/>
            <person name="Zhao M."/>
            <person name="Hao Q."/>
            <person name="McDermott J."/>
            <person name="Samudrala R."/>
            <person name="Kristiansen K."/>
            <person name="Wong G.K.-S."/>
        </authorList>
    </citation>
    <scope>NUCLEOTIDE SEQUENCE</scope>
</reference>
<dbReference type="Gene3D" id="3.80.10.10">
    <property type="entry name" value="Ribonuclease Inhibitor"/>
    <property type="match status" value="4"/>
</dbReference>